<evidence type="ECO:0000313" key="3">
    <source>
        <dbReference type="EMBL" id="STY70179.1"/>
    </source>
</evidence>
<protein>
    <submittedName>
        <fullName evidence="3">Xanthine dehydrogenase accessory protein XdhC</fullName>
    </submittedName>
</protein>
<dbReference type="InterPro" id="IPR027051">
    <property type="entry name" value="XdhC_Rossmann_dom"/>
</dbReference>
<dbReference type="RefSeq" id="WP_115150914.1">
    <property type="nucleotide sequence ID" value="NZ_UGPP01000001.1"/>
</dbReference>
<gene>
    <name evidence="3" type="ORF">NCTC10571_00292</name>
</gene>
<accession>A0A378NR88</accession>
<name>A0A378NR88_9FIRM</name>
<dbReference type="PANTHER" id="PTHR30388:SF6">
    <property type="entry name" value="XANTHINE DEHYDROGENASE SUBUNIT A-RELATED"/>
    <property type="match status" value="1"/>
</dbReference>
<dbReference type="Proteomes" id="UP000255234">
    <property type="component" value="Unassembled WGS sequence"/>
</dbReference>
<evidence type="ECO:0000259" key="2">
    <source>
        <dbReference type="Pfam" id="PF13478"/>
    </source>
</evidence>
<dbReference type="PANTHER" id="PTHR30388">
    <property type="entry name" value="ALDEHYDE OXIDOREDUCTASE MOLYBDENUM COFACTOR ASSEMBLY PROTEIN"/>
    <property type="match status" value="1"/>
</dbReference>
<proteinExistence type="predicted"/>
<evidence type="ECO:0000259" key="1">
    <source>
        <dbReference type="Pfam" id="PF02625"/>
    </source>
</evidence>
<feature type="domain" description="XdhC Rossmann" evidence="2">
    <location>
        <begin position="181"/>
        <end position="323"/>
    </location>
</feature>
<dbReference type="InterPro" id="IPR003777">
    <property type="entry name" value="XdhC_CoxI"/>
</dbReference>
<dbReference type="Gene3D" id="3.40.50.720">
    <property type="entry name" value="NAD(P)-binding Rossmann-like Domain"/>
    <property type="match status" value="1"/>
</dbReference>
<evidence type="ECO:0000313" key="4">
    <source>
        <dbReference type="Proteomes" id="UP000255234"/>
    </source>
</evidence>
<feature type="domain" description="XdhC- CoxI" evidence="1">
    <location>
        <begin position="15"/>
        <end position="80"/>
    </location>
</feature>
<organism evidence="3 4">
    <name type="scientific">Megamonas hypermegale</name>
    <dbReference type="NCBI Taxonomy" id="158847"/>
    <lineage>
        <taxon>Bacteria</taxon>
        <taxon>Bacillati</taxon>
        <taxon>Bacillota</taxon>
        <taxon>Negativicutes</taxon>
        <taxon>Selenomonadales</taxon>
        <taxon>Selenomonadaceae</taxon>
        <taxon>Megamonas</taxon>
    </lineage>
</organism>
<dbReference type="Pfam" id="PF02625">
    <property type="entry name" value="XdhC_CoxI"/>
    <property type="match status" value="1"/>
</dbReference>
<dbReference type="InterPro" id="IPR052698">
    <property type="entry name" value="MoCofactor_Util/Proc"/>
</dbReference>
<sequence length="329" mass="36647">MITIKAFWQKVQTQLKANNPVILAMVMEKKGSAPRGVGAHMLILSDGSTVDTIGGGPLEYLAIQEAKQNLKNGKSIVQTFSLNNATAGEYGMVCGGQLTVALYCLQKKDLVQVEKALTLINTKNKIVLSLSWQNENFDFKVYDLAESFDLKEKLNKKSLLQMDTTNQSGQYLEIMKQSPRVYLFGGGYVAQEVAKLLPNLEFEYIVLEERSEFAKIELFPDAKRIVVVDYADFSKQVEIKNSDYAIVVTNGHTKDTLVLESLLKNPPAYIGVIGSRHKKIHVENYLAEKGFSEDLIKQIIMPIGLDIKAETPSEIAISIVAQLIQKRAQ</sequence>
<dbReference type="Pfam" id="PF13478">
    <property type="entry name" value="XdhC_C"/>
    <property type="match status" value="1"/>
</dbReference>
<dbReference type="AlphaFoldDB" id="A0A378NR88"/>
<reference evidence="3 4" key="1">
    <citation type="submission" date="2018-06" db="EMBL/GenBank/DDBJ databases">
        <authorList>
            <consortium name="Pathogen Informatics"/>
            <person name="Doyle S."/>
        </authorList>
    </citation>
    <scope>NUCLEOTIDE SEQUENCE [LARGE SCALE GENOMIC DNA]</scope>
    <source>
        <strain evidence="3 4">NCTC10571</strain>
    </source>
</reference>
<dbReference type="EMBL" id="UGPP01000001">
    <property type="protein sequence ID" value="STY70179.1"/>
    <property type="molecule type" value="Genomic_DNA"/>
</dbReference>